<comment type="caution">
    <text evidence="4">The sequence shown here is derived from an EMBL/GenBank/DDBJ whole genome shotgun (WGS) entry which is preliminary data.</text>
</comment>
<feature type="region of interest" description="Disordered" evidence="1">
    <location>
        <begin position="985"/>
        <end position="1025"/>
    </location>
</feature>
<organism evidence="4">
    <name type="scientific">Tanacetum cinerariifolium</name>
    <name type="common">Dalmatian daisy</name>
    <name type="synonym">Chrysanthemum cinerariifolium</name>
    <dbReference type="NCBI Taxonomy" id="118510"/>
    <lineage>
        <taxon>Eukaryota</taxon>
        <taxon>Viridiplantae</taxon>
        <taxon>Streptophyta</taxon>
        <taxon>Embryophyta</taxon>
        <taxon>Tracheophyta</taxon>
        <taxon>Spermatophyta</taxon>
        <taxon>Magnoliopsida</taxon>
        <taxon>eudicotyledons</taxon>
        <taxon>Gunneridae</taxon>
        <taxon>Pentapetalae</taxon>
        <taxon>asterids</taxon>
        <taxon>campanulids</taxon>
        <taxon>Asterales</taxon>
        <taxon>Asteraceae</taxon>
        <taxon>Asteroideae</taxon>
        <taxon>Anthemideae</taxon>
        <taxon>Anthemidinae</taxon>
        <taxon>Tanacetum</taxon>
    </lineage>
</organism>
<evidence type="ECO:0000259" key="3">
    <source>
        <dbReference type="Pfam" id="PF22936"/>
    </source>
</evidence>
<reference evidence="4" key="1">
    <citation type="journal article" date="2019" name="Sci. Rep.">
        <title>Draft genome of Tanacetum cinerariifolium, the natural source of mosquito coil.</title>
        <authorList>
            <person name="Yamashiro T."/>
            <person name="Shiraishi A."/>
            <person name="Satake H."/>
            <person name="Nakayama K."/>
        </authorList>
    </citation>
    <scope>NUCLEOTIDE SEQUENCE</scope>
</reference>
<dbReference type="InterPro" id="IPR054722">
    <property type="entry name" value="PolX-like_BBD"/>
</dbReference>
<feature type="compositionally biased region" description="Pro residues" evidence="1">
    <location>
        <begin position="884"/>
        <end position="898"/>
    </location>
</feature>
<dbReference type="PANTHER" id="PTHR11439:SF495">
    <property type="entry name" value="REVERSE TRANSCRIPTASE, RNA-DEPENDENT DNA POLYMERASE-RELATED"/>
    <property type="match status" value="1"/>
</dbReference>
<proteinExistence type="predicted"/>
<feature type="compositionally biased region" description="Acidic residues" evidence="1">
    <location>
        <begin position="1"/>
        <end position="14"/>
    </location>
</feature>
<dbReference type="InterPro" id="IPR013103">
    <property type="entry name" value="RVT_2"/>
</dbReference>
<dbReference type="CDD" id="cd09272">
    <property type="entry name" value="RNase_HI_RT_Ty1"/>
    <property type="match status" value="1"/>
</dbReference>
<feature type="region of interest" description="Disordered" evidence="1">
    <location>
        <begin position="1"/>
        <end position="20"/>
    </location>
</feature>
<feature type="compositionally biased region" description="Basic and acidic residues" evidence="1">
    <location>
        <begin position="994"/>
        <end position="1015"/>
    </location>
</feature>
<dbReference type="PANTHER" id="PTHR11439">
    <property type="entry name" value="GAG-POL-RELATED RETROTRANSPOSON"/>
    <property type="match status" value="1"/>
</dbReference>
<dbReference type="AlphaFoldDB" id="A0A6L2MXZ0"/>
<name>A0A6L2MXZ0_TANCI</name>
<accession>A0A6L2MXZ0</accession>
<feature type="domain" description="Reverse transcriptase Ty1/copia-type" evidence="2">
    <location>
        <begin position="488"/>
        <end position="590"/>
    </location>
</feature>
<feature type="domain" description="Retrovirus-related Pol polyprotein from transposon TNT 1-94-like beta-barrel" evidence="3">
    <location>
        <begin position="173"/>
        <end position="243"/>
    </location>
</feature>
<feature type="region of interest" description="Disordered" evidence="1">
    <location>
        <begin position="880"/>
        <end position="904"/>
    </location>
</feature>
<evidence type="ECO:0000256" key="1">
    <source>
        <dbReference type="SAM" id="MobiDB-lite"/>
    </source>
</evidence>
<dbReference type="EMBL" id="BKCJ010007609">
    <property type="protein sequence ID" value="GEU78117.1"/>
    <property type="molecule type" value="Genomic_DNA"/>
</dbReference>
<evidence type="ECO:0000259" key="2">
    <source>
        <dbReference type="Pfam" id="PF07727"/>
    </source>
</evidence>
<gene>
    <name evidence="4" type="ORF">Tci_050095</name>
</gene>
<evidence type="ECO:0000313" key="4">
    <source>
        <dbReference type="EMBL" id="GEU78117.1"/>
    </source>
</evidence>
<dbReference type="Pfam" id="PF07727">
    <property type="entry name" value="RVT_2"/>
    <property type="match status" value="1"/>
</dbReference>
<sequence>MFDCDEMFTSESDESLPPSPIYDRYQSGDVYHVVPLPYTGTFMPPKPDLVFYNAPNVNKTVHTAFNVEHSPTKPDTDLSHTHRPLAPIIEDWFSDSKDDSEAEILQNAPSFVQPNEQVKTPRPSVKPVETSILAAILRQQFQSLKAIETAGVERHALCGNPQHAFKENGVIYSGCSRHMIENMSYLSDFEEINGRYITFGGNPKGVKISGKDKIRTGKLDFDDVYFIKELKFNLFSVLQMYDKKNNVLFIDTECIVLPPEFKLLDKNQVLLRVPRENNMYNVELKNIVSSEDLTCLFAKATLDEVLVAKPQNKTPCELLLGRTPSIGFMRPFDCPLTILNILDPLGKFDKKADEGFLVGYSDTDGDAAFKVKELEFERRNPESKVHVSPSSKFEDFSDNIINEVNTAGTSVHAVGQFSTNSTNTFSAAGPSNTAVTLEDITYYDDEEDVSAEADFTNLETTITEELLQFKMQKVWVLVDLPNRKGGIVARIEVIRLFLAYTSFMGFMVYQMDVKSAFLYGTIKEEVYVCQPPGFEDPNYPDKVYKVVKALYGLHQAPRAWYETLANYLLENGFQREKIDKTLFIKRQQDGKSASTPIDTEKSLLKDPDGEDVDVHTYRSMIVKRIFRYLKGKPHLGLWYLKDSPFNLVAYSDGDYAGASLDRKSKTRRCQFLGCRLISWQCKKQTVVATSSTEAEYVAAASCSIDCLPNEEIFTELSRMGYEKPSTKLTFYKAFFSPQWKFLINTILQCMSAERTSWNKFSSSMASAIICLSTGRKFNFFKYIFDSLVRNVDSSTKFYMYPRFLQLMIRAQVGDLSLHSTKYSSPALTQKVFATMRRVGKGFFGVDKPLFEGMLVAQEDVDVVDEGAASVAVDDVLAAADEPSIPSPTPTTLPPPPLQDLPSTSQGVIANIDTDEDVTLKDVAAVEQDAEIKENADDDELEPAELQEVVEVVTTAKLMTKVVSAASATITAADTPIPAATITTAPSAARRRKGVTKEQMEEEDSKALKRASESQAKKAAKKQKLDEEATPLVRKVPVVDYEIYTETNKPYYKIMRADGSHQLFLSFLSLLRNFDREDLECSWISKGQKLETVRVLWTAHHHIYNYTDDLDGREKISTNKVYFGSNAQQCEEGEKELVEMGEVGEGPFGEGEGGARGSMVFGEGNIEKMFGLFGKGTVVARVDRDKDAEKEETGRIL</sequence>
<protein>
    <submittedName>
        <fullName evidence="4">Uncharacterized protein</fullName>
    </submittedName>
</protein>
<dbReference type="Pfam" id="PF22936">
    <property type="entry name" value="Pol_BBD"/>
    <property type="match status" value="1"/>
</dbReference>